<evidence type="ECO:0000256" key="6">
    <source>
        <dbReference type="ARBA" id="ARBA00022989"/>
    </source>
</evidence>
<evidence type="ECO:0000259" key="9">
    <source>
        <dbReference type="Pfam" id="PF13231"/>
    </source>
</evidence>
<dbReference type="InterPro" id="IPR050297">
    <property type="entry name" value="LipidA_mod_glycosyltrf_83"/>
</dbReference>
<dbReference type="EMBL" id="MPRJ01000038">
    <property type="protein sequence ID" value="OOZ36465.1"/>
    <property type="molecule type" value="Genomic_DNA"/>
</dbReference>
<keyword evidence="5 8" id="KW-0812">Transmembrane</keyword>
<reference evidence="10 11" key="1">
    <citation type="submission" date="2016-11" db="EMBL/GenBank/DDBJ databases">
        <title>Mixed transmission modes and dynamic genome evolution in an obligate animal-bacterial symbiosis.</title>
        <authorList>
            <person name="Russell S.L."/>
            <person name="Corbett-Detig R.B."/>
            <person name="Cavanaugh C.M."/>
        </authorList>
    </citation>
    <scope>NUCLEOTIDE SEQUENCE [LARGE SCALE GENOMIC DNA]</scope>
    <source>
        <strain evidence="10">Se-Cadez</strain>
    </source>
</reference>
<dbReference type="InterPro" id="IPR038731">
    <property type="entry name" value="RgtA/B/C-like"/>
</dbReference>
<dbReference type="AlphaFoldDB" id="A0A1T2KUD9"/>
<protein>
    <recommendedName>
        <fullName evidence="9">Glycosyltransferase RgtA/B/C/D-like domain-containing protein</fullName>
    </recommendedName>
</protein>
<evidence type="ECO:0000256" key="5">
    <source>
        <dbReference type="ARBA" id="ARBA00022692"/>
    </source>
</evidence>
<keyword evidence="3" id="KW-0328">Glycosyltransferase</keyword>
<evidence type="ECO:0000256" key="4">
    <source>
        <dbReference type="ARBA" id="ARBA00022679"/>
    </source>
</evidence>
<name>A0A1T2KUD9_9GAMM</name>
<comment type="subcellular location">
    <subcellularLocation>
        <location evidence="1">Cell membrane</location>
        <topology evidence="1">Multi-pass membrane protein</topology>
    </subcellularLocation>
</comment>
<dbReference type="Proteomes" id="UP000190896">
    <property type="component" value="Unassembled WGS sequence"/>
</dbReference>
<feature type="transmembrane region" description="Helical" evidence="8">
    <location>
        <begin position="80"/>
        <end position="98"/>
    </location>
</feature>
<feature type="transmembrane region" description="Helical" evidence="8">
    <location>
        <begin position="104"/>
        <end position="123"/>
    </location>
</feature>
<keyword evidence="7 8" id="KW-0472">Membrane</keyword>
<keyword evidence="4" id="KW-0808">Transferase</keyword>
<evidence type="ECO:0000256" key="1">
    <source>
        <dbReference type="ARBA" id="ARBA00004651"/>
    </source>
</evidence>
<accession>A0A1T2KUD9</accession>
<feature type="transmembrane region" description="Helical" evidence="8">
    <location>
        <begin position="288"/>
        <end position="306"/>
    </location>
</feature>
<comment type="caution">
    <text evidence="10">The sequence shown here is derived from an EMBL/GenBank/DDBJ whole genome shotgun (WGS) entry which is preliminary data.</text>
</comment>
<evidence type="ECO:0000313" key="10">
    <source>
        <dbReference type="EMBL" id="OOZ36465.1"/>
    </source>
</evidence>
<dbReference type="Pfam" id="PF13231">
    <property type="entry name" value="PMT_2"/>
    <property type="match status" value="1"/>
</dbReference>
<dbReference type="GO" id="GO:0016763">
    <property type="term" value="F:pentosyltransferase activity"/>
    <property type="evidence" value="ECO:0007669"/>
    <property type="project" value="TreeGrafter"/>
</dbReference>
<feature type="transmembrane region" description="Helical" evidence="8">
    <location>
        <begin position="255"/>
        <end position="276"/>
    </location>
</feature>
<feature type="transmembrane region" description="Helical" evidence="8">
    <location>
        <begin position="201"/>
        <end position="221"/>
    </location>
</feature>
<evidence type="ECO:0000256" key="3">
    <source>
        <dbReference type="ARBA" id="ARBA00022676"/>
    </source>
</evidence>
<keyword evidence="11" id="KW-1185">Reference proteome</keyword>
<dbReference type="GO" id="GO:0009103">
    <property type="term" value="P:lipopolysaccharide biosynthetic process"/>
    <property type="evidence" value="ECO:0007669"/>
    <property type="project" value="UniProtKB-ARBA"/>
</dbReference>
<feature type="transmembrane region" description="Helical" evidence="8">
    <location>
        <begin position="16"/>
        <end position="35"/>
    </location>
</feature>
<feature type="transmembrane region" description="Helical" evidence="8">
    <location>
        <begin position="130"/>
        <end position="150"/>
    </location>
</feature>
<gene>
    <name evidence="10" type="ORF">BOW51_07055</name>
</gene>
<dbReference type="PANTHER" id="PTHR33908">
    <property type="entry name" value="MANNOSYLTRANSFERASE YKCB-RELATED"/>
    <property type="match status" value="1"/>
</dbReference>
<dbReference type="GO" id="GO:0005886">
    <property type="term" value="C:plasma membrane"/>
    <property type="evidence" value="ECO:0007669"/>
    <property type="project" value="UniProtKB-SubCell"/>
</dbReference>
<dbReference type="OrthoDB" id="108054at2"/>
<evidence type="ECO:0000256" key="2">
    <source>
        <dbReference type="ARBA" id="ARBA00022475"/>
    </source>
</evidence>
<sequence>MPLSNTLWPAQKENKLFWSFLALHISLWTLLPSLLNANLPLDVIEALAWGREWEWGFPKHPPMSAWLAEIAGMVSGGADWGLYLLSQVCIGVAFWAMWQLSKDFLKPLPALVAILLLESIAYHNLTSPEFNVNVSLLAFWALTILTFWRALDRQSIPYWMACGLFAAMGFLSKYLIVFLLIPLLFFLLLHRESRGVFRNPGIYLGLGVFVLVIAPHLVWIWQNEFITITYGLRRAGSSAGAVAPLSDHLVHPLKFLASQLVLLLPTMLLLWALGSIKVKPSARHLDRQTRFLLFAFLGPFACYLLLSSVTGMQIRSMWGTPLFILSGLFLVRFLALPTASWRFNRFGIAWGVVALLFLSLYASAYLFSPAIKERGKRTHFPGKELAAQVTQQWHAAFNRPLEFVIGDEWLGGNVGWYSSDRPSVFLNADTKQAPWASNEKIRQSGGVILWQAPAGSITPDERLNLYRERFGNLQLQSPFILDWNTPTPIKKLHIGWALVPPLGAR</sequence>
<keyword evidence="2" id="KW-1003">Cell membrane</keyword>
<feature type="transmembrane region" description="Helical" evidence="8">
    <location>
        <begin position="347"/>
        <end position="367"/>
    </location>
</feature>
<evidence type="ECO:0000256" key="7">
    <source>
        <dbReference type="ARBA" id="ARBA00023136"/>
    </source>
</evidence>
<keyword evidence="6 8" id="KW-1133">Transmembrane helix</keyword>
<proteinExistence type="predicted"/>
<evidence type="ECO:0000256" key="8">
    <source>
        <dbReference type="SAM" id="Phobius"/>
    </source>
</evidence>
<dbReference type="PANTHER" id="PTHR33908:SF9">
    <property type="entry name" value="BLL5595 PROTEIN"/>
    <property type="match status" value="1"/>
</dbReference>
<organism evidence="10 11">
    <name type="scientific">Solemya velesiana gill symbiont</name>
    <dbReference type="NCBI Taxonomy" id="1918948"/>
    <lineage>
        <taxon>Bacteria</taxon>
        <taxon>Pseudomonadati</taxon>
        <taxon>Pseudomonadota</taxon>
        <taxon>Gammaproteobacteria</taxon>
        <taxon>sulfur-oxidizing symbionts</taxon>
    </lineage>
</organism>
<evidence type="ECO:0000313" key="11">
    <source>
        <dbReference type="Proteomes" id="UP000190896"/>
    </source>
</evidence>
<feature type="transmembrane region" description="Helical" evidence="8">
    <location>
        <begin position="318"/>
        <end position="335"/>
    </location>
</feature>
<feature type="transmembrane region" description="Helical" evidence="8">
    <location>
        <begin position="156"/>
        <end position="189"/>
    </location>
</feature>
<dbReference type="RefSeq" id="WP_078487124.1">
    <property type="nucleotide sequence ID" value="NZ_MPRJ01000038.1"/>
</dbReference>
<feature type="domain" description="Glycosyltransferase RgtA/B/C/D-like" evidence="9">
    <location>
        <begin position="59"/>
        <end position="219"/>
    </location>
</feature>